<feature type="compositionally biased region" description="Polar residues" evidence="4">
    <location>
        <begin position="1"/>
        <end position="22"/>
    </location>
</feature>
<dbReference type="GO" id="GO:0043565">
    <property type="term" value="F:sequence-specific DNA binding"/>
    <property type="evidence" value="ECO:0007669"/>
    <property type="project" value="InterPro"/>
</dbReference>
<dbReference type="Gene3D" id="1.10.10.60">
    <property type="entry name" value="Homeodomain-like"/>
    <property type="match status" value="2"/>
</dbReference>
<gene>
    <name evidence="6" type="ORF">GK108_16705</name>
</gene>
<dbReference type="Pfam" id="PF12833">
    <property type="entry name" value="HTH_18"/>
    <property type="match status" value="1"/>
</dbReference>
<sequence length="330" mass="37029">MKKIATYSNEANNTLNSSLSESHPQDEPTNKSTEHTIVNDNDDLRKIQYVYPDSVTFNFLKLTTTTCHTADIWLDKPTIQMLFVVEGRCSYQPQPEYGPASTLIAGQHCLGYYPTMQGKVLYASETPCFTIDISLSEAYFRAIFQNDLTQLGSFGASIEKKQSALLGNQIFPLTSVQKEVLLAIHDCPLTGQLQKLFLDGKLRELLTLQIAQSQSSCPADSATLRHDDVDTFHSIRDQLAQNLTHPPSLKELTLLAGMNRTKLMSGFKNLFGTTIYSYVADLRMERAKELLIREPLLKIADVARRVGFKNPNNFSAAFKKKFGYSPNSLR</sequence>
<feature type="domain" description="HTH araC/xylS-type" evidence="5">
    <location>
        <begin position="233"/>
        <end position="330"/>
    </location>
</feature>
<evidence type="ECO:0000256" key="4">
    <source>
        <dbReference type="SAM" id="MobiDB-lite"/>
    </source>
</evidence>
<dbReference type="Proteomes" id="UP000474175">
    <property type="component" value="Unassembled WGS sequence"/>
</dbReference>
<dbReference type="InterPro" id="IPR009057">
    <property type="entry name" value="Homeodomain-like_sf"/>
</dbReference>
<dbReference type="EMBL" id="JAAFZH010000007">
    <property type="protein sequence ID" value="NDU96524.1"/>
    <property type="molecule type" value="Genomic_DNA"/>
</dbReference>
<reference evidence="6 7" key="1">
    <citation type="submission" date="2020-02" db="EMBL/GenBank/DDBJ databases">
        <title>Draft genome sequence of two Spirosoma agri KCTC 52727 and Spirosoma terrae KCTC 52035.</title>
        <authorList>
            <person name="Rojas J."/>
            <person name="Ambika Manirajan B."/>
            <person name="Suarez C."/>
            <person name="Ratering S."/>
            <person name="Schnell S."/>
        </authorList>
    </citation>
    <scope>NUCLEOTIDE SEQUENCE [LARGE SCALE GENOMIC DNA]</scope>
    <source>
        <strain evidence="6 7">KCTC 52035</strain>
    </source>
</reference>
<proteinExistence type="predicted"/>
<keyword evidence="2" id="KW-0238">DNA-binding</keyword>
<dbReference type="InterPro" id="IPR020449">
    <property type="entry name" value="Tscrpt_reg_AraC-type_HTH"/>
</dbReference>
<dbReference type="AlphaFoldDB" id="A0A6L9L7I5"/>
<dbReference type="PROSITE" id="PS00041">
    <property type="entry name" value="HTH_ARAC_FAMILY_1"/>
    <property type="match status" value="1"/>
</dbReference>
<dbReference type="SUPFAM" id="SSF46689">
    <property type="entry name" value="Homeodomain-like"/>
    <property type="match status" value="2"/>
</dbReference>
<dbReference type="InterPro" id="IPR053142">
    <property type="entry name" value="PchR_regulatory_protein"/>
</dbReference>
<keyword evidence="7" id="KW-1185">Reference proteome</keyword>
<dbReference type="PANTHER" id="PTHR47893:SF1">
    <property type="entry name" value="REGULATORY PROTEIN PCHR"/>
    <property type="match status" value="1"/>
</dbReference>
<protein>
    <submittedName>
        <fullName evidence="6">Helix-turn-helix transcriptional regulator</fullName>
    </submittedName>
</protein>
<dbReference type="PROSITE" id="PS01124">
    <property type="entry name" value="HTH_ARAC_FAMILY_2"/>
    <property type="match status" value="1"/>
</dbReference>
<dbReference type="GO" id="GO:0003700">
    <property type="term" value="F:DNA-binding transcription factor activity"/>
    <property type="evidence" value="ECO:0007669"/>
    <property type="project" value="InterPro"/>
</dbReference>
<dbReference type="SMART" id="SM00342">
    <property type="entry name" value="HTH_ARAC"/>
    <property type="match status" value="1"/>
</dbReference>
<keyword evidence="1" id="KW-0805">Transcription regulation</keyword>
<dbReference type="PRINTS" id="PR00032">
    <property type="entry name" value="HTHARAC"/>
</dbReference>
<dbReference type="RefSeq" id="WP_163950835.1">
    <property type="nucleotide sequence ID" value="NZ_JAAFZH010000007.1"/>
</dbReference>
<evidence type="ECO:0000313" key="6">
    <source>
        <dbReference type="EMBL" id="NDU96524.1"/>
    </source>
</evidence>
<accession>A0A6L9L7I5</accession>
<feature type="region of interest" description="Disordered" evidence="4">
    <location>
        <begin position="1"/>
        <end position="37"/>
    </location>
</feature>
<keyword evidence="3" id="KW-0804">Transcription</keyword>
<dbReference type="InterPro" id="IPR018060">
    <property type="entry name" value="HTH_AraC"/>
</dbReference>
<name>A0A6L9L7I5_9BACT</name>
<dbReference type="PANTHER" id="PTHR47893">
    <property type="entry name" value="REGULATORY PROTEIN PCHR"/>
    <property type="match status" value="1"/>
</dbReference>
<evidence type="ECO:0000313" key="7">
    <source>
        <dbReference type="Proteomes" id="UP000474175"/>
    </source>
</evidence>
<evidence type="ECO:0000256" key="2">
    <source>
        <dbReference type="ARBA" id="ARBA00023125"/>
    </source>
</evidence>
<dbReference type="InterPro" id="IPR018062">
    <property type="entry name" value="HTH_AraC-typ_CS"/>
</dbReference>
<evidence type="ECO:0000256" key="3">
    <source>
        <dbReference type="ARBA" id="ARBA00023163"/>
    </source>
</evidence>
<evidence type="ECO:0000259" key="5">
    <source>
        <dbReference type="PROSITE" id="PS01124"/>
    </source>
</evidence>
<comment type="caution">
    <text evidence="6">The sequence shown here is derived from an EMBL/GenBank/DDBJ whole genome shotgun (WGS) entry which is preliminary data.</text>
</comment>
<feature type="compositionally biased region" description="Basic and acidic residues" evidence="4">
    <location>
        <begin position="23"/>
        <end position="34"/>
    </location>
</feature>
<evidence type="ECO:0000256" key="1">
    <source>
        <dbReference type="ARBA" id="ARBA00023015"/>
    </source>
</evidence>
<organism evidence="6 7">
    <name type="scientific">Spirosoma terrae</name>
    <dbReference type="NCBI Taxonomy" id="1968276"/>
    <lineage>
        <taxon>Bacteria</taxon>
        <taxon>Pseudomonadati</taxon>
        <taxon>Bacteroidota</taxon>
        <taxon>Cytophagia</taxon>
        <taxon>Cytophagales</taxon>
        <taxon>Cytophagaceae</taxon>
        <taxon>Spirosoma</taxon>
    </lineage>
</organism>